<feature type="transmembrane region" description="Helical" evidence="1">
    <location>
        <begin position="92"/>
        <end position="112"/>
    </location>
</feature>
<organism evidence="2 3">
    <name type="scientific">Nakamurella alba</name>
    <dbReference type="NCBI Taxonomy" id="2665158"/>
    <lineage>
        <taxon>Bacteria</taxon>
        <taxon>Bacillati</taxon>
        <taxon>Actinomycetota</taxon>
        <taxon>Actinomycetes</taxon>
        <taxon>Nakamurellales</taxon>
        <taxon>Nakamurellaceae</taxon>
        <taxon>Nakamurella</taxon>
    </lineage>
</organism>
<evidence type="ECO:0000313" key="2">
    <source>
        <dbReference type="EMBL" id="MTD13882.1"/>
    </source>
</evidence>
<feature type="transmembrane region" description="Helical" evidence="1">
    <location>
        <begin position="64"/>
        <end position="86"/>
    </location>
</feature>
<dbReference type="Proteomes" id="UP000460221">
    <property type="component" value="Unassembled WGS sequence"/>
</dbReference>
<keyword evidence="1" id="KW-0812">Transmembrane</keyword>
<reference evidence="2 3" key="1">
    <citation type="submission" date="2019-11" db="EMBL/GenBank/DDBJ databases">
        <authorList>
            <person name="Jiang L.-Q."/>
        </authorList>
    </citation>
    <scope>NUCLEOTIDE SEQUENCE [LARGE SCALE GENOMIC DNA]</scope>
    <source>
        <strain evidence="2 3">YIM 132087</strain>
    </source>
</reference>
<keyword evidence="1" id="KW-1133">Transmembrane helix</keyword>
<dbReference type="AlphaFoldDB" id="A0A7K1FIE1"/>
<keyword evidence="3" id="KW-1185">Reference proteome</keyword>
<comment type="caution">
    <text evidence="2">The sequence shown here is derived from an EMBL/GenBank/DDBJ whole genome shotgun (WGS) entry which is preliminary data.</text>
</comment>
<accession>A0A7K1FIE1</accession>
<evidence type="ECO:0000256" key="1">
    <source>
        <dbReference type="SAM" id="Phobius"/>
    </source>
</evidence>
<dbReference type="EMBL" id="WLYK01000001">
    <property type="protein sequence ID" value="MTD13882.1"/>
    <property type="molecule type" value="Genomic_DNA"/>
</dbReference>
<name>A0A7K1FIE1_9ACTN</name>
<protein>
    <submittedName>
        <fullName evidence="2">Uncharacterized protein</fullName>
    </submittedName>
</protein>
<sequence length="268" mass="28070">MATPPEVTTSTLQQQAWDAAARWADSDMPLAEIVRRVPADLADGVRAQAEAAVPARGRLFAGSLAFALAWAVAVDVSLLVIGSSAARPVPGLTVLICVGAVLVALVFGTVAGRHRVKERRIRWGHLRSQGLAAVAEDAARTVWSRQVGGRWRPYGPVPPAGTDQRAAEAWMRRLGAADGRLRVVVSAPSPDAIRRVAPGGPIVFLSADPDQPPDIDDAADDLGLAVFGVEHRTLIAHSALARQVVDALRNGAGAPADLLSPAERTTPG</sequence>
<proteinExistence type="predicted"/>
<dbReference type="RefSeq" id="WP_154767633.1">
    <property type="nucleotide sequence ID" value="NZ_WLYK01000001.1"/>
</dbReference>
<keyword evidence="1" id="KW-0472">Membrane</keyword>
<gene>
    <name evidence="2" type="ORF">GIS00_07995</name>
</gene>
<evidence type="ECO:0000313" key="3">
    <source>
        <dbReference type="Proteomes" id="UP000460221"/>
    </source>
</evidence>